<gene>
    <name evidence="1" type="ORF">RM520_11520</name>
</gene>
<reference evidence="1 2" key="1">
    <citation type="submission" date="2023-09" db="EMBL/GenBank/DDBJ databases">
        <authorList>
            <person name="Rey-Velasco X."/>
        </authorList>
    </citation>
    <scope>NUCLEOTIDE SEQUENCE [LARGE SCALE GENOMIC DNA]</scope>
    <source>
        <strain evidence="1 2">P007</strain>
    </source>
</reference>
<accession>A0ABU3BJC8</accession>
<organism evidence="1 2">
    <name type="scientific">Croceitalea vernalis</name>
    <dbReference type="NCBI Taxonomy" id="3075599"/>
    <lineage>
        <taxon>Bacteria</taxon>
        <taxon>Pseudomonadati</taxon>
        <taxon>Bacteroidota</taxon>
        <taxon>Flavobacteriia</taxon>
        <taxon>Flavobacteriales</taxon>
        <taxon>Flavobacteriaceae</taxon>
        <taxon>Croceitalea</taxon>
    </lineage>
</organism>
<dbReference type="Proteomes" id="UP001250662">
    <property type="component" value="Unassembled WGS sequence"/>
</dbReference>
<dbReference type="RefSeq" id="WP_311388111.1">
    <property type="nucleotide sequence ID" value="NZ_JAVRHU010000003.1"/>
</dbReference>
<keyword evidence="2" id="KW-1185">Reference proteome</keyword>
<evidence type="ECO:0000313" key="1">
    <source>
        <dbReference type="EMBL" id="MDT0622258.1"/>
    </source>
</evidence>
<dbReference type="EMBL" id="JAVRHU010000003">
    <property type="protein sequence ID" value="MDT0622258.1"/>
    <property type="molecule type" value="Genomic_DNA"/>
</dbReference>
<sequence length="212" mass="24160">MKNTNKLFWSFLGLTVILTSCQEQPKKENPAAIAAEAEQVIYEAPKQIISLEGADSLYINYKDRRATNIVEMEAKYQEDKKPFVPTQFVTFDIEVLQNYLNYVQQEAKTGGVQADSLRIYLGNYGITKNYKNRHNTVFLVPTAKTDDGYGGIYLDDGNAKLIRDYWKSSSEENDKEKSKASFLPNFNTRMMDNHESLILNFGSCCTNLNGDF</sequence>
<evidence type="ECO:0008006" key="3">
    <source>
        <dbReference type="Google" id="ProtNLM"/>
    </source>
</evidence>
<protein>
    <recommendedName>
        <fullName evidence="3">Lipoprotein</fullName>
    </recommendedName>
</protein>
<comment type="caution">
    <text evidence="1">The sequence shown here is derived from an EMBL/GenBank/DDBJ whole genome shotgun (WGS) entry which is preliminary data.</text>
</comment>
<dbReference type="PROSITE" id="PS51257">
    <property type="entry name" value="PROKAR_LIPOPROTEIN"/>
    <property type="match status" value="1"/>
</dbReference>
<proteinExistence type="predicted"/>
<name>A0ABU3BJC8_9FLAO</name>
<evidence type="ECO:0000313" key="2">
    <source>
        <dbReference type="Proteomes" id="UP001250662"/>
    </source>
</evidence>